<evidence type="ECO:0000313" key="2">
    <source>
        <dbReference type="Proteomes" id="UP000326078"/>
    </source>
</evidence>
<protein>
    <submittedName>
        <fullName evidence="1">Uncharacterized protein</fullName>
    </submittedName>
</protein>
<dbReference type="EMBL" id="VYUT01000007">
    <property type="protein sequence ID" value="KAA9206077.1"/>
    <property type="molecule type" value="Genomic_DNA"/>
</dbReference>
<proteinExistence type="predicted"/>
<reference evidence="1 2" key="1">
    <citation type="submission" date="2019-09" db="EMBL/GenBank/DDBJ databases">
        <title>Vancomyinc resistant enterococci isolated from farm animals in Switzerland.</title>
        <authorList>
            <person name="Stevens M.J.A."/>
            <person name="Stephan R."/>
            <person name="Morach M."/>
            <person name="Nuesch-Inderbinen M."/>
        </authorList>
    </citation>
    <scope>NUCLEOTIDE SEQUENCE [LARGE SCALE GENOMIC DNA]</scope>
    <source>
        <strain evidence="1 2">GH27</strain>
    </source>
</reference>
<dbReference type="RefSeq" id="WP_104661298.1">
    <property type="nucleotide sequence ID" value="NZ_CP042597.1"/>
</dbReference>
<organism evidence="1 2">
    <name type="scientific">Enterococcus durans</name>
    <dbReference type="NCBI Taxonomy" id="53345"/>
    <lineage>
        <taxon>Bacteria</taxon>
        <taxon>Bacillati</taxon>
        <taxon>Bacillota</taxon>
        <taxon>Bacilli</taxon>
        <taxon>Lactobacillales</taxon>
        <taxon>Enterococcaceae</taxon>
        <taxon>Enterococcus</taxon>
    </lineage>
</organism>
<dbReference type="AlphaFoldDB" id="A0A5N0YT70"/>
<name>A0A5N0YT70_9ENTE</name>
<dbReference type="Proteomes" id="UP000326078">
    <property type="component" value="Unassembled WGS sequence"/>
</dbReference>
<sequence length="160" mass="18451">MEKEFRLYKNLIDELDISENHISCIAIKYPKKCFKYLALGALATSLFERIYLLTFTEKGLYLIKLGNGITVMRTSEKVASRESSKIKAEEISCIIVEEEYLASSISGYWLKIEEKRNHIFFIPNSNFTFENNILNNNRNIGLLIQNNFFELGTNGTGYIV</sequence>
<gene>
    <name evidence="1" type="ORF">F6X95_06240</name>
</gene>
<evidence type="ECO:0000313" key="1">
    <source>
        <dbReference type="EMBL" id="KAA9206077.1"/>
    </source>
</evidence>
<accession>A0A5N0YT70</accession>
<comment type="caution">
    <text evidence="1">The sequence shown here is derived from an EMBL/GenBank/DDBJ whole genome shotgun (WGS) entry which is preliminary data.</text>
</comment>